<dbReference type="KEGG" id="nav:JQS30_00995"/>
<reference evidence="3" key="1">
    <citation type="submission" date="2021-02" db="EMBL/GenBank/DDBJ databases">
        <title>Natronoglycomyces albus gen. nov., sp. nov, a haloalkaliphilic actinobacterium from a soda solonchak soil.</title>
        <authorList>
            <person name="Sorokin D.Y."/>
            <person name="Khijniak T.V."/>
            <person name="Zakharycheva A.P."/>
            <person name="Boueva O.V."/>
            <person name="Ariskina E.V."/>
            <person name="Hahnke R.L."/>
            <person name="Bunk B."/>
            <person name="Sproer C."/>
            <person name="Schumann P."/>
            <person name="Evtushenko L.I."/>
            <person name="Kublanov I.V."/>
        </authorList>
    </citation>
    <scope>NUCLEOTIDE SEQUENCE</scope>
    <source>
        <strain evidence="3">DSM 106290</strain>
    </source>
</reference>
<feature type="compositionally biased region" description="Polar residues" evidence="2">
    <location>
        <begin position="409"/>
        <end position="420"/>
    </location>
</feature>
<protein>
    <recommendedName>
        <fullName evidence="5">Cell division protein DivIVA</fullName>
    </recommendedName>
</protein>
<evidence type="ECO:0000256" key="2">
    <source>
        <dbReference type="SAM" id="MobiDB-lite"/>
    </source>
</evidence>
<keyword evidence="4" id="KW-1185">Reference proteome</keyword>
<dbReference type="EMBL" id="CP070496">
    <property type="protein sequence ID" value="QSB05549.1"/>
    <property type="molecule type" value="Genomic_DNA"/>
</dbReference>
<evidence type="ECO:0000256" key="1">
    <source>
        <dbReference type="SAM" id="Coils"/>
    </source>
</evidence>
<organism evidence="3 4">
    <name type="scientific">Natronoglycomyces albus</name>
    <dbReference type="NCBI Taxonomy" id="2811108"/>
    <lineage>
        <taxon>Bacteria</taxon>
        <taxon>Bacillati</taxon>
        <taxon>Actinomycetota</taxon>
        <taxon>Actinomycetes</taxon>
        <taxon>Glycomycetales</taxon>
        <taxon>Glycomycetaceae</taxon>
        <taxon>Natronoglycomyces</taxon>
    </lineage>
</organism>
<keyword evidence="1" id="KW-0175">Coiled coil</keyword>
<accession>A0A895XQA0</accession>
<proteinExistence type="predicted"/>
<name>A0A895XQA0_9ACTN</name>
<dbReference type="Proteomes" id="UP000662939">
    <property type="component" value="Chromosome"/>
</dbReference>
<feature type="region of interest" description="Disordered" evidence="2">
    <location>
        <begin position="385"/>
        <end position="455"/>
    </location>
</feature>
<feature type="compositionally biased region" description="Basic and acidic residues" evidence="2">
    <location>
        <begin position="278"/>
        <end position="289"/>
    </location>
</feature>
<feature type="coiled-coil region" evidence="1">
    <location>
        <begin position="42"/>
        <end position="76"/>
    </location>
</feature>
<evidence type="ECO:0000313" key="3">
    <source>
        <dbReference type="EMBL" id="QSB05549.1"/>
    </source>
</evidence>
<evidence type="ECO:0008006" key="5">
    <source>
        <dbReference type="Google" id="ProtNLM"/>
    </source>
</evidence>
<evidence type="ECO:0000313" key="4">
    <source>
        <dbReference type="Proteomes" id="UP000662939"/>
    </source>
</evidence>
<dbReference type="RefSeq" id="WP_213171558.1">
    <property type="nucleotide sequence ID" value="NZ_CP070496.1"/>
</dbReference>
<feature type="region of interest" description="Disordered" evidence="2">
    <location>
        <begin position="254"/>
        <end position="289"/>
    </location>
</feature>
<dbReference type="AlphaFoldDB" id="A0A895XQA0"/>
<sequence>MSKFFDSTEPEFTVSMRGYDRHQVDDYAQRLYHQILASEKRQKEAERHLDSTQTQLRRAEDRIGTLERRLNDNAIQLAEQEQPTLAGLGSRVEKILRAAEYDAGVTREETKRASAKLIADARNEADIMMRKAQGEASEITTSCQQDVAEMRQRAQTETTELCDNARRNHDMAIADAQRESEAQRSHIKSETTELRQRTEREIAVLRATAEREVTEVKAQATREADEQRSAAQRLLAEAVEVRKQKIQELTLAEADRRERAEQDEAKRHQQAITTAQRIVEEAEERVSEADRRLRQTETWAAERCEQTDQQVKEIRKKALDSAEQLRLEAEKEADRLRRVAQDQADEDVLPLKEEVETMERQQVSAKSNLVDLQRQLGLISMEAEAPVSSPRAATTEKLRSESPELESLAAQTYGSESFSSAMFEDLASSSGSPIPINEQRKGSDIDETQQLPVVT</sequence>
<feature type="compositionally biased region" description="Basic and acidic residues" evidence="2">
    <location>
        <begin position="254"/>
        <end position="267"/>
    </location>
</feature>
<gene>
    <name evidence="3" type="ORF">JQS30_00995</name>
</gene>